<evidence type="ECO:0000259" key="1">
    <source>
        <dbReference type="SMART" id="SM00507"/>
    </source>
</evidence>
<dbReference type="GO" id="GO:0003676">
    <property type="term" value="F:nucleic acid binding"/>
    <property type="evidence" value="ECO:0007669"/>
    <property type="project" value="InterPro"/>
</dbReference>
<organism evidence="2 3">
    <name type="scientific">Ramlibacter aurantiacus</name>
    <dbReference type="NCBI Taxonomy" id="2801330"/>
    <lineage>
        <taxon>Bacteria</taxon>
        <taxon>Pseudomonadati</taxon>
        <taxon>Pseudomonadota</taxon>
        <taxon>Betaproteobacteria</taxon>
        <taxon>Burkholderiales</taxon>
        <taxon>Comamonadaceae</taxon>
        <taxon>Ramlibacter</taxon>
    </lineage>
</organism>
<dbReference type="SMART" id="SM00507">
    <property type="entry name" value="HNHc"/>
    <property type="match status" value="1"/>
</dbReference>
<keyword evidence="3" id="KW-1185">Reference proteome</keyword>
<feature type="domain" description="HNH nuclease" evidence="1">
    <location>
        <begin position="40"/>
        <end position="94"/>
    </location>
</feature>
<dbReference type="GO" id="GO:0004519">
    <property type="term" value="F:endonuclease activity"/>
    <property type="evidence" value="ECO:0007669"/>
    <property type="project" value="UniProtKB-KW"/>
</dbReference>
<protein>
    <submittedName>
        <fullName evidence="2">HNH endonuclease</fullName>
    </submittedName>
</protein>
<reference evidence="2" key="1">
    <citation type="submission" date="2021-01" db="EMBL/GenBank/DDBJ databases">
        <title>Ramlibacter sp. strain AW1 16S ribosomal RNA gene Genome sequencing and assembly.</title>
        <authorList>
            <person name="Kang M."/>
        </authorList>
    </citation>
    <scope>NUCLEOTIDE SEQUENCE</scope>
    <source>
        <strain evidence="2">AW1</strain>
    </source>
</reference>
<accession>A0A936ZDV4</accession>
<comment type="caution">
    <text evidence="2">The sequence shown here is derived from an EMBL/GenBank/DDBJ whole genome shotgun (WGS) entry which is preliminary data.</text>
</comment>
<dbReference type="Proteomes" id="UP000613011">
    <property type="component" value="Unassembled WGS sequence"/>
</dbReference>
<dbReference type="GO" id="GO:0008270">
    <property type="term" value="F:zinc ion binding"/>
    <property type="evidence" value="ECO:0007669"/>
    <property type="project" value="InterPro"/>
</dbReference>
<evidence type="ECO:0000313" key="3">
    <source>
        <dbReference type="Proteomes" id="UP000613011"/>
    </source>
</evidence>
<gene>
    <name evidence="2" type="ORF">JI739_05345</name>
</gene>
<dbReference type="InterPro" id="IPR002711">
    <property type="entry name" value="HNH"/>
</dbReference>
<proteinExistence type="predicted"/>
<keyword evidence="2" id="KW-0540">Nuclease</keyword>
<dbReference type="InterPro" id="IPR003615">
    <property type="entry name" value="HNH_nuc"/>
</dbReference>
<evidence type="ECO:0000313" key="2">
    <source>
        <dbReference type="EMBL" id="MBL0419769.1"/>
    </source>
</evidence>
<dbReference type="Pfam" id="PF01844">
    <property type="entry name" value="HNH"/>
    <property type="match status" value="1"/>
</dbReference>
<dbReference type="Gene3D" id="1.10.30.50">
    <property type="match status" value="1"/>
</dbReference>
<sequence>MLATPGYCDAHRVAVHREYGRARRGFDTERGFYQSAAWRAVRAAFLRAHPLCARCEAHGRVVAAVVADHIQPLKDGGARFDWANLQALCVACHNRKTAGETARHTRRI</sequence>
<keyword evidence="2" id="KW-0378">Hydrolase</keyword>
<name>A0A936ZDV4_9BURK</name>
<dbReference type="AlphaFoldDB" id="A0A936ZDV4"/>
<dbReference type="CDD" id="cd00085">
    <property type="entry name" value="HNHc"/>
    <property type="match status" value="1"/>
</dbReference>
<dbReference type="EMBL" id="JAEQNA010000001">
    <property type="protein sequence ID" value="MBL0419769.1"/>
    <property type="molecule type" value="Genomic_DNA"/>
</dbReference>
<keyword evidence="2" id="KW-0255">Endonuclease</keyword>